<dbReference type="EMBL" id="AP022213">
    <property type="protein sequence ID" value="BBT16136.1"/>
    <property type="molecule type" value="Genomic_DNA"/>
</dbReference>
<accession>A0A6S5RVF9</accession>
<gene>
    <name evidence="1" type="ORF">WP8S17C03_21850</name>
</gene>
<sequence length="420" mass="46660">MRVVLSYRGVVSGLILALATLPLPGRADEVSVPAVEIPVWNRSWVGTLGTKTVEVSLQRVADGLRGRYCYQPCSNRTRDVLRLSGRIAGEGAELGESDSSRANVATGTWRITSLEKGLTGTWISPNGKRSLPLALRPATAEDALEARFPFELRLVADALPEEEEGDGCPTPPMVSAIRLYKDGQLLQTLATESQGTCGMFTPSLIDANFDGWPDLTIAQFLPAGPNIPHQTWLYDPATGRYVDAPPMLQDISSAEFDPVHRIVYTYWRASCCEHGVSTYRWQDGDVQEVDSRSSYLLPLMDGDKRRLCYVIPSYGDGFIEYSSRVEQGDDGRLRLRGLDPTSCDMDEGNFLERTYIEIWKPAPPGQPPTLLRTEETTWKPVQTAAGQRYCPEVPYYDNGRIRRVLNDNPDLCSEQNPLQP</sequence>
<dbReference type="RefSeq" id="WP_182852366.1">
    <property type="nucleotide sequence ID" value="NZ_AP022213.1"/>
</dbReference>
<dbReference type="Proteomes" id="UP000515591">
    <property type="component" value="Chromosome"/>
</dbReference>
<evidence type="ECO:0000313" key="2">
    <source>
        <dbReference type="Proteomes" id="UP000515591"/>
    </source>
</evidence>
<dbReference type="NCBIfam" id="NF047539">
    <property type="entry name" value="XAC2610_fam"/>
    <property type="match status" value="1"/>
</dbReference>
<evidence type="ECO:0000313" key="1">
    <source>
        <dbReference type="EMBL" id="BBT16136.1"/>
    </source>
</evidence>
<dbReference type="AlphaFoldDB" id="A0A6S5RVF9"/>
<dbReference type="InterPro" id="IPR058087">
    <property type="entry name" value="XAC2610_dom"/>
</dbReference>
<reference evidence="1 2" key="1">
    <citation type="submission" date="2019-12" db="EMBL/GenBank/DDBJ databases">
        <title>complete genome sequences of Pseudomonas otitidis str. WP8-S17-CRE-03 isolated from wastewater treatment plant effluent.</title>
        <authorList>
            <person name="Sekizuka T."/>
            <person name="Itokawa K."/>
            <person name="Yatsu K."/>
            <person name="Inamine Y."/>
            <person name="Kuroda M."/>
        </authorList>
    </citation>
    <scope>NUCLEOTIDE SEQUENCE [LARGE SCALE GENOMIC DNA]</scope>
    <source>
        <strain evidence="1 2">WP8-S17-CRE-03</strain>
    </source>
</reference>
<organism evidence="1 2">
    <name type="scientific">Metapseudomonas otitidis</name>
    <dbReference type="NCBI Taxonomy" id="319939"/>
    <lineage>
        <taxon>Bacteria</taxon>
        <taxon>Pseudomonadati</taxon>
        <taxon>Pseudomonadota</taxon>
        <taxon>Gammaproteobacteria</taxon>
        <taxon>Pseudomonadales</taxon>
        <taxon>Pseudomonadaceae</taxon>
        <taxon>Metapseudomonas</taxon>
    </lineage>
</organism>
<proteinExistence type="predicted"/>
<evidence type="ECO:0008006" key="3">
    <source>
        <dbReference type="Google" id="ProtNLM"/>
    </source>
</evidence>
<protein>
    <recommendedName>
        <fullName evidence="3">Nitrite reductase</fullName>
    </recommendedName>
</protein>
<name>A0A6S5RVF9_9GAMM</name>